<accession>A0A327QQ88</accession>
<reference evidence="2 3" key="1">
    <citation type="submission" date="2018-06" db="EMBL/GenBank/DDBJ databases">
        <title>Genomic Encyclopedia of Archaeal and Bacterial Type Strains, Phase II (KMG-II): from individual species to whole genera.</title>
        <authorList>
            <person name="Goeker M."/>
        </authorList>
    </citation>
    <scope>NUCLEOTIDE SEQUENCE [LARGE SCALE GENOMIC DNA]</scope>
    <source>
        <strain evidence="2 3">DSM 23857</strain>
    </source>
</reference>
<evidence type="ECO:0000256" key="1">
    <source>
        <dbReference type="SAM" id="Phobius"/>
    </source>
</evidence>
<comment type="caution">
    <text evidence="2">The sequence shown here is derived from an EMBL/GenBank/DDBJ whole genome shotgun (WGS) entry which is preliminary data.</text>
</comment>
<dbReference type="EMBL" id="QLLL01000003">
    <property type="protein sequence ID" value="RAJ06776.1"/>
    <property type="molecule type" value="Genomic_DNA"/>
</dbReference>
<dbReference type="Proteomes" id="UP000249547">
    <property type="component" value="Unassembled WGS sequence"/>
</dbReference>
<organism evidence="2 3">
    <name type="scientific">Chitinophaga skermanii</name>
    <dbReference type="NCBI Taxonomy" id="331697"/>
    <lineage>
        <taxon>Bacteria</taxon>
        <taxon>Pseudomonadati</taxon>
        <taxon>Bacteroidota</taxon>
        <taxon>Chitinophagia</taxon>
        <taxon>Chitinophagales</taxon>
        <taxon>Chitinophagaceae</taxon>
        <taxon>Chitinophaga</taxon>
    </lineage>
</organism>
<keyword evidence="1" id="KW-0812">Transmembrane</keyword>
<name>A0A327QQ88_9BACT</name>
<keyword evidence="3" id="KW-1185">Reference proteome</keyword>
<feature type="transmembrane region" description="Helical" evidence="1">
    <location>
        <begin position="111"/>
        <end position="130"/>
    </location>
</feature>
<dbReference type="AlphaFoldDB" id="A0A327QQ88"/>
<keyword evidence="1" id="KW-0472">Membrane</keyword>
<feature type="transmembrane region" description="Helical" evidence="1">
    <location>
        <begin position="21"/>
        <end position="42"/>
    </location>
</feature>
<evidence type="ECO:0000313" key="2">
    <source>
        <dbReference type="EMBL" id="RAJ06776.1"/>
    </source>
</evidence>
<feature type="transmembrane region" description="Helical" evidence="1">
    <location>
        <begin position="86"/>
        <end position="105"/>
    </location>
</feature>
<keyword evidence="1" id="KW-1133">Transmembrane helix</keyword>
<evidence type="ECO:0000313" key="3">
    <source>
        <dbReference type="Proteomes" id="UP000249547"/>
    </source>
</evidence>
<feature type="transmembrane region" description="Helical" evidence="1">
    <location>
        <begin position="48"/>
        <end position="74"/>
    </location>
</feature>
<dbReference type="OrthoDB" id="680984at2"/>
<protein>
    <submittedName>
        <fullName evidence="2">Uncharacterized protein</fullName>
    </submittedName>
</protein>
<sequence length="140" mass="15773">MMSLPIHHIIQTFVQQPRKLFILDAIGALLTAVLLVLFGMYFHRFIGLPVHILQGLSLVAIAICIYSGICSICLRDHWRGFIKAMIIGNLAYCGLTAWIVAYYIGDLTGWGLVYFMGEIGVIGMLVWLEVRVMREVIAFK</sequence>
<dbReference type="RefSeq" id="WP_111597368.1">
    <property type="nucleotide sequence ID" value="NZ_QLLL01000003.1"/>
</dbReference>
<gene>
    <name evidence="2" type="ORF">LX64_01903</name>
</gene>
<proteinExistence type="predicted"/>